<feature type="domain" description="Phosphoribosyltransferase" evidence="17">
    <location>
        <begin position="23"/>
        <end position="167"/>
    </location>
</feature>
<evidence type="ECO:0000256" key="4">
    <source>
        <dbReference type="ARBA" id="ARBA00004669"/>
    </source>
</evidence>
<dbReference type="GO" id="GO:0005829">
    <property type="term" value="C:cytosol"/>
    <property type="evidence" value="ECO:0007669"/>
    <property type="project" value="TreeGrafter"/>
</dbReference>
<evidence type="ECO:0000256" key="12">
    <source>
        <dbReference type="ARBA" id="ARBA00022741"/>
    </source>
</evidence>
<dbReference type="eggNOG" id="COG0634">
    <property type="taxonomic scope" value="Bacteria"/>
</dbReference>
<keyword evidence="9 16" id="KW-0808">Transferase</keyword>
<dbReference type="InterPro" id="IPR000836">
    <property type="entry name" value="PRTase_dom"/>
</dbReference>
<keyword evidence="19" id="KW-1185">Reference proteome</keyword>
<comment type="catalytic activity">
    <reaction evidence="14">
        <text>GMP + diphosphate = guanine + 5-phospho-alpha-D-ribose 1-diphosphate</text>
        <dbReference type="Rhea" id="RHEA:25424"/>
        <dbReference type="ChEBI" id="CHEBI:16235"/>
        <dbReference type="ChEBI" id="CHEBI:33019"/>
        <dbReference type="ChEBI" id="CHEBI:58017"/>
        <dbReference type="ChEBI" id="CHEBI:58115"/>
        <dbReference type="EC" id="2.4.2.8"/>
    </reaction>
    <physiologicalReaction direction="right-to-left" evidence="14">
        <dbReference type="Rhea" id="RHEA:25426"/>
    </physiologicalReaction>
</comment>
<dbReference type="GO" id="GO:0006178">
    <property type="term" value="P:guanine salvage"/>
    <property type="evidence" value="ECO:0007669"/>
    <property type="project" value="TreeGrafter"/>
</dbReference>
<dbReference type="GO" id="GO:0000166">
    <property type="term" value="F:nucleotide binding"/>
    <property type="evidence" value="ECO:0007669"/>
    <property type="project" value="UniProtKB-KW"/>
</dbReference>
<keyword evidence="10 16" id="KW-0479">Metal-binding</keyword>
<keyword evidence="12 16" id="KW-0547">Nucleotide-binding</keyword>
<dbReference type="GO" id="GO:0004422">
    <property type="term" value="F:hypoxanthine phosphoribosyltransferase activity"/>
    <property type="evidence" value="ECO:0007669"/>
    <property type="project" value="InterPro"/>
</dbReference>
<dbReference type="InterPro" id="IPR029057">
    <property type="entry name" value="PRTase-like"/>
</dbReference>
<organism evidence="18 19">
    <name type="scientific">Halothermothrix orenii (strain H 168 / OCM 544 / DSM 9562)</name>
    <dbReference type="NCBI Taxonomy" id="373903"/>
    <lineage>
        <taxon>Bacteria</taxon>
        <taxon>Bacillati</taxon>
        <taxon>Bacillota</taxon>
        <taxon>Clostridia</taxon>
        <taxon>Halanaerobiales</taxon>
        <taxon>Halothermotrichaceae</taxon>
        <taxon>Halothermothrix</taxon>
    </lineage>
</organism>
<comment type="similarity">
    <text evidence="6 16">Belongs to the purine/pyrimidine phosphoribosyltransferase family.</text>
</comment>
<dbReference type="KEGG" id="hor:Hore_00570"/>
<evidence type="ECO:0000256" key="7">
    <source>
        <dbReference type="ARBA" id="ARBA00022490"/>
    </source>
</evidence>
<dbReference type="FunFam" id="3.40.50.2020:FF:000006">
    <property type="entry name" value="Hypoxanthine phosphoribosyltransferase"/>
    <property type="match status" value="1"/>
</dbReference>
<dbReference type="HOGENOM" id="CLU_073615_0_0_9"/>
<dbReference type="GO" id="GO:0006166">
    <property type="term" value="P:purine ribonucleoside salvage"/>
    <property type="evidence" value="ECO:0007669"/>
    <property type="project" value="UniProtKB-KW"/>
</dbReference>
<dbReference type="AlphaFoldDB" id="B8D064"/>
<keyword evidence="8 16" id="KW-0328">Glycosyltransferase</keyword>
<dbReference type="InterPro" id="IPR005904">
    <property type="entry name" value="Hxn_phspho_trans"/>
</dbReference>
<dbReference type="GO" id="GO:0000287">
    <property type="term" value="F:magnesium ion binding"/>
    <property type="evidence" value="ECO:0007669"/>
    <property type="project" value="TreeGrafter"/>
</dbReference>
<sequence>MPSTNIMMKDIKEIIIPEEVIQNRIKELGEEISNSYDPEDEVIMVCILRGAVIFAADLARHINLPVTIDFMDVSSYGQGTSSSGVVRIIKDLEENIENKHVLIVEDIIDTGLTLKHVVDMLKTREPASIKIVTLLDKPERRVEKQVEVDFNGFEVPDKFVVGYGLDYAEKYRNLPFIGVLKEELYS</sequence>
<evidence type="ECO:0000256" key="5">
    <source>
        <dbReference type="ARBA" id="ARBA00004676"/>
    </source>
</evidence>
<dbReference type="EC" id="2.4.2.8" evidence="16"/>
<dbReference type="GO" id="GO:0032264">
    <property type="term" value="P:IMP salvage"/>
    <property type="evidence" value="ECO:0007669"/>
    <property type="project" value="UniProtKB-UniPathway"/>
</dbReference>
<evidence type="ECO:0000256" key="3">
    <source>
        <dbReference type="ARBA" id="ARBA00004496"/>
    </source>
</evidence>
<dbReference type="SUPFAM" id="SSF53271">
    <property type="entry name" value="PRTase-like"/>
    <property type="match status" value="1"/>
</dbReference>
<reference evidence="18 19" key="1">
    <citation type="journal article" date="2009" name="PLoS ONE">
        <title>Genome analysis of the anaerobic thermohalophilic bacterium Halothermothrix orenii.</title>
        <authorList>
            <person name="Mavromatis K."/>
            <person name="Ivanova N."/>
            <person name="Anderson I."/>
            <person name="Lykidis A."/>
            <person name="Hooper S.D."/>
            <person name="Sun H."/>
            <person name="Kunin V."/>
            <person name="Lapidus A."/>
            <person name="Hugenholtz P."/>
            <person name="Patel B."/>
            <person name="Kyrpides N.C."/>
        </authorList>
    </citation>
    <scope>NUCLEOTIDE SEQUENCE [LARGE SCALE GENOMIC DNA]</scope>
    <source>
        <strain evidence="19">H 168 / OCM 544 / DSM 9562</strain>
    </source>
</reference>
<comment type="cofactor">
    <cofactor evidence="1 16">
        <name>Mg(2+)</name>
        <dbReference type="ChEBI" id="CHEBI:18420"/>
    </cofactor>
</comment>
<dbReference type="STRING" id="373903.Hore_00570"/>
<accession>B8D064</accession>
<protein>
    <recommendedName>
        <fullName evidence="16">Hypoxanthine phosphoribosyltransferase</fullName>
        <ecNumber evidence="16">2.4.2.8</ecNumber>
    </recommendedName>
</protein>
<evidence type="ECO:0000256" key="15">
    <source>
        <dbReference type="ARBA" id="ARBA00049402"/>
    </source>
</evidence>
<evidence type="ECO:0000256" key="11">
    <source>
        <dbReference type="ARBA" id="ARBA00022726"/>
    </source>
</evidence>
<dbReference type="NCBIfam" id="TIGR01203">
    <property type="entry name" value="HGPRTase"/>
    <property type="match status" value="1"/>
</dbReference>
<dbReference type="EMBL" id="CP001098">
    <property type="protein sequence ID" value="ACL68818.1"/>
    <property type="molecule type" value="Genomic_DNA"/>
</dbReference>
<comment type="catalytic activity">
    <reaction evidence="15">
        <text>IMP + diphosphate = hypoxanthine + 5-phospho-alpha-D-ribose 1-diphosphate</text>
        <dbReference type="Rhea" id="RHEA:17973"/>
        <dbReference type="ChEBI" id="CHEBI:17368"/>
        <dbReference type="ChEBI" id="CHEBI:33019"/>
        <dbReference type="ChEBI" id="CHEBI:58017"/>
        <dbReference type="ChEBI" id="CHEBI:58053"/>
        <dbReference type="EC" id="2.4.2.8"/>
    </reaction>
    <physiologicalReaction direction="right-to-left" evidence="15">
        <dbReference type="Rhea" id="RHEA:17975"/>
    </physiologicalReaction>
</comment>
<dbReference type="CDD" id="cd06223">
    <property type="entry name" value="PRTases_typeI"/>
    <property type="match status" value="1"/>
</dbReference>
<evidence type="ECO:0000256" key="1">
    <source>
        <dbReference type="ARBA" id="ARBA00001946"/>
    </source>
</evidence>
<keyword evidence="7 16" id="KW-0963">Cytoplasm</keyword>
<dbReference type="PANTHER" id="PTHR43340">
    <property type="entry name" value="HYPOXANTHINE-GUANINE PHOSPHORIBOSYLTRANSFERASE"/>
    <property type="match status" value="1"/>
</dbReference>
<evidence type="ECO:0000256" key="13">
    <source>
        <dbReference type="ARBA" id="ARBA00022842"/>
    </source>
</evidence>
<comment type="subcellular location">
    <subcellularLocation>
        <location evidence="3 16">Cytoplasm</location>
    </subcellularLocation>
</comment>
<dbReference type="PANTHER" id="PTHR43340:SF1">
    <property type="entry name" value="HYPOXANTHINE PHOSPHORIBOSYLTRANSFERASE"/>
    <property type="match status" value="1"/>
</dbReference>
<dbReference type="InterPro" id="IPR050408">
    <property type="entry name" value="HGPRT"/>
</dbReference>
<dbReference type="GO" id="GO:0046100">
    <property type="term" value="P:hypoxanthine metabolic process"/>
    <property type="evidence" value="ECO:0007669"/>
    <property type="project" value="TreeGrafter"/>
</dbReference>
<dbReference type="UniPathway" id="UPA00591">
    <property type="reaction ID" value="UER00648"/>
</dbReference>
<dbReference type="GO" id="GO:0032263">
    <property type="term" value="P:GMP salvage"/>
    <property type="evidence" value="ECO:0007669"/>
    <property type="project" value="TreeGrafter"/>
</dbReference>
<proteinExistence type="inferred from homology"/>
<dbReference type="Gene3D" id="3.40.50.2020">
    <property type="match status" value="1"/>
</dbReference>
<name>B8D064_HALOH</name>
<evidence type="ECO:0000256" key="10">
    <source>
        <dbReference type="ARBA" id="ARBA00022723"/>
    </source>
</evidence>
<evidence type="ECO:0000259" key="17">
    <source>
        <dbReference type="Pfam" id="PF00156"/>
    </source>
</evidence>
<evidence type="ECO:0000256" key="16">
    <source>
        <dbReference type="RuleBase" id="RU364099"/>
    </source>
</evidence>
<evidence type="ECO:0000256" key="6">
    <source>
        <dbReference type="ARBA" id="ARBA00008391"/>
    </source>
</evidence>
<keyword evidence="11 16" id="KW-0660">Purine salvage</keyword>
<dbReference type="Pfam" id="PF00156">
    <property type="entry name" value="Pribosyltran"/>
    <property type="match status" value="1"/>
</dbReference>
<comment type="pathway">
    <text evidence="5">Purine metabolism; GMP biosynthesis via salvage pathway; GMP from guanine: step 1/1.</text>
</comment>
<evidence type="ECO:0000313" key="18">
    <source>
        <dbReference type="EMBL" id="ACL68818.1"/>
    </source>
</evidence>
<keyword evidence="13 16" id="KW-0460">Magnesium</keyword>
<dbReference type="Proteomes" id="UP000000719">
    <property type="component" value="Chromosome"/>
</dbReference>
<dbReference type="GO" id="GO:0052657">
    <property type="term" value="F:guanine phosphoribosyltransferase activity"/>
    <property type="evidence" value="ECO:0007669"/>
    <property type="project" value="UniProtKB-ARBA"/>
</dbReference>
<evidence type="ECO:0000256" key="2">
    <source>
        <dbReference type="ARBA" id="ARBA00002049"/>
    </source>
</evidence>
<evidence type="ECO:0000313" key="19">
    <source>
        <dbReference type="Proteomes" id="UP000000719"/>
    </source>
</evidence>
<gene>
    <name evidence="18" type="ordered locus">Hore_00570</name>
</gene>
<evidence type="ECO:0000256" key="9">
    <source>
        <dbReference type="ARBA" id="ARBA00022679"/>
    </source>
</evidence>
<evidence type="ECO:0000256" key="8">
    <source>
        <dbReference type="ARBA" id="ARBA00022676"/>
    </source>
</evidence>
<evidence type="ECO:0000256" key="14">
    <source>
        <dbReference type="ARBA" id="ARBA00048811"/>
    </source>
</evidence>
<comment type="function">
    <text evidence="2">Purine salvage pathway enzyme that catalyzes the transfer of the ribosyl-5-phosphate group from 5-phospho-alpha-D-ribose 1-diphosphate (PRPP) to the N9 position of the 6-oxopurines hypoxanthine and guanine to form the corresponding ribonucleotides IMP (inosine 5'-monophosphate) and GMP (guanosine 5'-monophosphate), with the release of PPi.</text>
</comment>
<comment type="pathway">
    <text evidence="4 16">Purine metabolism; IMP biosynthesis via salvage pathway; IMP from hypoxanthine: step 1/1.</text>
</comment>